<dbReference type="InterPro" id="IPR005257">
    <property type="entry name" value="Anth_synth_I_TrpE"/>
</dbReference>
<feature type="binding site" evidence="7">
    <location>
        <position position="484"/>
    </location>
    <ligand>
        <name>chorismate</name>
        <dbReference type="ChEBI" id="CHEBI:29748"/>
    </ligand>
</feature>
<comment type="cofactor">
    <cofactor evidence="8">
        <name>Mg(2+)</name>
        <dbReference type="ChEBI" id="CHEBI:18420"/>
    </cofactor>
    <text evidence="8">Binds 1 Mg(2+) ion per subunit.</text>
</comment>
<sequence>MNIIESFGTLSSLRIKLPYQADTLAVYQRVCADQPHSLLLDSAEIQSRQHLKSLLMVSASVQFTCAGNQVTITALTANGESLLPWLEEQLTPLCSLTTERNAQGQLTQLVCLFAELDSTSDEDSRLRAVSNIEPLRIVQQQLQQAGDAHPLAIFIGGVFGYDYVASFEQLPEVPMAANSCPDYQFYLAETLLVIDHQSQTTELIAGLLSGPNSAEYYQLLAHQAGRIAALCQLPSPIKPTAPAPAASTAEVQAEPSRDVFMQIVQQMQERILAGDIFQVVPSRQFRIECRDSLAAYQQLKAANPSPYMFFLRTPEFELFGASPESALKYTAATNQVELYPIAGTRPRGKHADGSIAADLDSRLELELRLDQKELAEHMMLVDLARNDLARIAKPGTRYVANLLQVDRYSHVMHLVSRVVAQLADDLDALHAYRACMNMGTLVGAPKINAATIIRQVEQQRRGSYGGAVGYLSGNGDMDTCIVIRSAFVSQGYAVVQAGAGVVHDSQPLAEVNETEGKARAVLEAIQQANQQGFGSGGSL</sequence>
<evidence type="ECO:0000313" key="11">
    <source>
        <dbReference type="EMBL" id="PWW11160.1"/>
    </source>
</evidence>
<keyword evidence="6" id="KW-0057">Aromatic amino acid biosynthesis</keyword>
<keyword evidence="12" id="KW-1185">Reference proteome</keyword>
<dbReference type="GO" id="GO:0046872">
    <property type="term" value="F:metal ion binding"/>
    <property type="evidence" value="ECO:0007669"/>
    <property type="project" value="UniProtKB-KW"/>
</dbReference>
<dbReference type="EMBL" id="QGTT01000012">
    <property type="protein sequence ID" value="PWW11160.1"/>
    <property type="molecule type" value="Genomic_DNA"/>
</dbReference>
<dbReference type="InterPro" id="IPR006805">
    <property type="entry name" value="Anth_synth_I_N"/>
</dbReference>
<keyword evidence="3 8" id="KW-0460">Magnesium</keyword>
<dbReference type="Pfam" id="PF00425">
    <property type="entry name" value="Chorismate_bind"/>
    <property type="match status" value="1"/>
</dbReference>
<name>A0A317Q5W3_9GAMM</name>
<comment type="pathway">
    <text evidence="6">Amino-acid biosynthesis; L-tryptophan biosynthesis; L-tryptophan from chorismate: step 1/5.</text>
</comment>
<feature type="binding site" evidence="7">
    <location>
        <position position="464"/>
    </location>
    <ligand>
        <name>chorismate</name>
        <dbReference type="ChEBI" id="CHEBI:29748"/>
    </ligand>
</feature>
<dbReference type="EC" id="4.1.3.27" evidence="6"/>
<dbReference type="Gene3D" id="3.60.120.10">
    <property type="entry name" value="Anthranilate synthase"/>
    <property type="match status" value="1"/>
</dbReference>
<dbReference type="GO" id="GO:0004049">
    <property type="term" value="F:anthranilate synthase activity"/>
    <property type="evidence" value="ECO:0007669"/>
    <property type="project" value="UniProtKB-EC"/>
</dbReference>
<evidence type="ECO:0000256" key="8">
    <source>
        <dbReference type="PIRSR" id="PIRSR001373-2"/>
    </source>
</evidence>
<evidence type="ECO:0000256" key="5">
    <source>
        <dbReference type="ARBA" id="ARBA00047683"/>
    </source>
</evidence>
<evidence type="ECO:0000256" key="6">
    <source>
        <dbReference type="PIRNR" id="PIRNR001373"/>
    </source>
</evidence>
<organism evidence="11 12">
    <name type="scientific">Pseudidiomarina maritima</name>
    <dbReference type="NCBI Taxonomy" id="519453"/>
    <lineage>
        <taxon>Bacteria</taxon>
        <taxon>Pseudomonadati</taxon>
        <taxon>Pseudomonadota</taxon>
        <taxon>Gammaproteobacteria</taxon>
        <taxon>Alteromonadales</taxon>
        <taxon>Idiomarinaceae</taxon>
        <taxon>Pseudidiomarina</taxon>
    </lineage>
</organism>
<dbReference type="NCBIfam" id="TIGR00565">
    <property type="entry name" value="trpE_proteo"/>
    <property type="match status" value="1"/>
</dbReference>
<keyword evidence="6 7" id="KW-0028">Amino-acid biosynthesis</keyword>
<dbReference type="SUPFAM" id="SSF56322">
    <property type="entry name" value="ADC synthase"/>
    <property type="match status" value="1"/>
</dbReference>
<keyword evidence="2 8" id="KW-0479">Metal-binding</keyword>
<dbReference type="RefSeq" id="WP_110076301.1">
    <property type="nucleotide sequence ID" value="NZ_QGTT01000012.1"/>
</dbReference>
<dbReference type="InterPro" id="IPR005801">
    <property type="entry name" value="ADC_synthase"/>
</dbReference>
<comment type="similarity">
    <text evidence="1 6">Belongs to the anthranilate synthase component I family.</text>
</comment>
<dbReference type="GO" id="GO:0000162">
    <property type="term" value="P:L-tryptophan biosynthetic process"/>
    <property type="evidence" value="ECO:0007669"/>
    <property type="project" value="UniProtKB-UniPathway"/>
</dbReference>
<comment type="catalytic activity">
    <reaction evidence="5 6">
        <text>chorismate + L-glutamine = anthranilate + pyruvate + L-glutamate + H(+)</text>
        <dbReference type="Rhea" id="RHEA:21732"/>
        <dbReference type="ChEBI" id="CHEBI:15361"/>
        <dbReference type="ChEBI" id="CHEBI:15378"/>
        <dbReference type="ChEBI" id="CHEBI:16567"/>
        <dbReference type="ChEBI" id="CHEBI:29748"/>
        <dbReference type="ChEBI" id="CHEBI:29985"/>
        <dbReference type="ChEBI" id="CHEBI:58359"/>
        <dbReference type="EC" id="4.1.3.27"/>
    </reaction>
</comment>
<dbReference type="PANTHER" id="PTHR11236">
    <property type="entry name" value="AMINOBENZOATE/ANTHRANILATE SYNTHASE"/>
    <property type="match status" value="1"/>
</dbReference>
<evidence type="ECO:0000313" key="12">
    <source>
        <dbReference type="Proteomes" id="UP000246964"/>
    </source>
</evidence>
<reference evidence="11 12" key="1">
    <citation type="submission" date="2018-05" db="EMBL/GenBank/DDBJ databases">
        <title>Freshwater and sediment microbial communities from various areas in North America, analyzing microbe dynamics in response to fracking.</title>
        <authorList>
            <person name="Lamendella R."/>
        </authorList>
    </citation>
    <scope>NUCLEOTIDE SEQUENCE [LARGE SCALE GENOMIC DNA]</scope>
    <source>
        <strain evidence="11 12">125B1</strain>
    </source>
</reference>
<dbReference type="InterPro" id="IPR015890">
    <property type="entry name" value="Chorismate_C"/>
</dbReference>
<dbReference type="Proteomes" id="UP000246964">
    <property type="component" value="Unassembled WGS sequence"/>
</dbReference>
<feature type="binding site" evidence="7">
    <location>
        <begin position="306"/>
        <end position="308"/>
    </location>
    <ligand>
        <name>L-tryptophan</name>
        <dbReference type="ChEBI" id="CHEBI:57912"/>
    </ligand>
</feature>
<evidence type="ECO:0000259" key="9">
    <source>
        <dbReference type="Pfam" id="PF00425"/>
    </source>
</evidence>
<feature type="binding site" evidence="8">
    <location>
        <position position="513"/>
    </location>
    <ligand>
        <name>Mg(2+)</name>
        <dbReference type="ChEBI" id="CHEBI:18420"/>
    </ligand>
</feature>
<evidence type="ECO:0000256" key="7">
    <source>
        <dbReference type="PIRSR" id="PIRSR001373-1"/>
    </source>
</evidence>
<evidence type="ECO:0000259" key="10">
    <source>
        <dbReference type="Pfam" id="PF04715"/>
    </source>
</evidence>
<dbReference type="PRINTS" id="PR00095">
    <property type="entry name" value="ANTSNTHASEI"/>
</dbReference>
<evidence type="ECO:0000256" key="2">
    <source>
        <dbReference type="ARBA" id="ARBA00022723"/>
    </source>
</evidence>
<protein>
    <recommendedName>
        <fullName evidence="6">Anthranilate synthase component 1</fullName>
        <ecNumber evidence="6">4.1.3.27</ecNumber>
    </recommendedName>
</protein>
<gene>
    <name evidence="11" type="ORF">DET45_11218</name>
</gene>
<comment type="caution">
    <text evidence="11">The sequence shown here is derived from an EMBL/GenBank/DDBJ whole genome shotgun (WGS) entry which is preliminary data.</text>
</comment>
<dbReference type="UniPathway" id="UPA00035">
    <property type="reaction ID" value="UER00040"/>
</dbReference>
<feature type="domain" description="Chorismate-utilising enzyme C-terminal" evidence="9">
    <location>
        <begin position="257"/>
        <end position="517"/>
    </location>
</feature>
<evidence type="ECO:0000256" key="4">
    <source>
        <dbReference type="ARBA" id="ARBA00023239"/>
    </source>
</evidence>
<keyword evidence="6 7" id="KW-0822">Tryptophan biosynthesis</keyword>
<accession>A0A317Q5W3</accession>
<keyword evidence="4 6" id="KW-0456">Lyase</keyword>
<dbReference type="Pfam" id="PF04715">
    <property type="entry name" value="Anth_synt_I_N"/>
    <property type="match status" value="1"/>
</dbReference>
<dbReference type="InterPro" id="IPR019999">
    <property type="entry name" value="Anth_synth_I-like"/>
</dbReference>
<dbReference type="OrthoDB" id="9803598at2"/>
<feature type="binding site" evidence="7">
    <location>
        <begin position="343"/>
        <end position="344"/>
    </location>
    <ligand>
        <name>chorismate</name>
        <dbReference type="ChEBI" id="CHEBI:29748"/>
    </ligand>
</feature>
<feature type="binding site" evidence="8">
    <location>
        <position position="376"/>
    </location>
    <ligand>
        <name>Mg(2+)</name>
        <dbReference type="ChEBI" id="CHEBI:18420"/>
    </ligand>
</feature>
<dbReference type="PANTHER" id="PTHR11236:SF49">
    <property type="entry name" value="ANTHRANILATE SYNTHASE COMPONENT 1"/>
    <property type="match status" value="1"/>
</dbReference>
<proteinExistence type="inferred from homology"/>
<dbReference type="PIRSF" id="PIRSF001373">
    <property type="entry name" value="TrpE"/>
    <property type="match status" value="1"/>
</dbReference>
<dbReference type="AlphaFoldDB" id="A0A317Q5W3"/>
<evidence type="ECO:0000256" key="1">
    <source>
        <dbReference type="ARBA" id="ARBA00009562"/>
    </source>
</evidence>
<evidence type="ECO:0000256" key="3">
    <source>
        <dbReference type="ARBA" id="ARBA00022842"/>
    </source>
</evidence>
<dbReference type="NCBIfam" id="NF010079">
    <property type="entry name" value="PRK13564.1"/>
    <property type="match status" value="1"/>
</dbReference>
<feature type="domain" description="Anthranilate synthase component I N-terminal" evidence="10">
    <location>
        <begin position="21"/>
        <end position="201"/>
    </location>
</feature>
<feature type="binding site" evidence="7">
    <location>
        <begin position="498"/>
        <end position="500"/>
    </location>
    <ligand>
        <name>chorismate</name>
        <dbReference type="ChEBI" id="CHEBI:29748"/>
    </ligand>
</feature>
<feature type="binding site" evidence="7">
    <location>
        <position position="42"/>
    </location>
    <ligand>
        <name>L-tryptophan</name>
        <dbReference type="ChEBI" id="CHEBI:57912"/>
    </ligand>
</feature>